<dbReference type="Pfam" id="PF01522">
    <property type="entry name" value="Polysacc_deac_1"/>
    <property type="match status" value="1"/>
</dbReference>
<evidence type="ECO:0000256" key="4">
    <source>
        <dbReference type="ARBA" id="ARBA00020071"/>
    </source>
</evidence>
<keyword evidence="9" id="KW-1185">Reference proteome</keyword>
<dbReference type="CDD" id="cd10918">
    <property type="entry name" value="CE4_NodB_like_5s_6s"/>
    <property type="match status" value="1"/>
</dbReference>
<dbReference type="Proteomes" id="UP000231070">
    <property type="component" value="Unassembled WGS sequence"/>
</dbReference>
<dbReference type="Gene3D" id="3.20.20.370">
    <property type="entry name" value="Glycoside hydrolase/deacetylase"/>
    <property type="match status" value="1"/>
</dbReference>
<dbReference type="EMBL" id="NQVN01000002">
    <property type="protein sequence ID" value="PIP00237.1"/>
    <property type="molecule type" value="Genomic_DNA"/>
</dbReference>
<dbReference type="SUPFAM" id="SSF88713">
    <property type="entry name" value="Glycoside hydrolase/deacetylase"/>
    <property type="match status" value="1"/>
</dbReference>
<feature type="domain" description="NodB homology" evidence="7">
    <location>
        <begin position="55"/>
        <end position="236"/>
    </location>
</feature>
<accession>A0A2G9WZT8</accession>
<dbReference type="PANTHER" id="PTHR34216">
    <property type="match status" value="1"/>
</dbReference>
<dbReference type="GO" id="GO:0016810">
    <property type="term" value="F:hydrolase activity, acting on carbon-nitrogen (but not peptide) bonds"/>
    <property type="evidence" value="ECO:0007669"/>
    <property type="project" value="InterPro"/>
</dbReference>
<dbReference type="AlphaFoldDB" id="A0A2G9WZT8"/>
<sequence length="236" mass="25530">MAVDGGGSRFELIVGVHDLSEQPDARDDELKSWVPFSVAEPLLRTLLAMSRRTGARLRVTSDDAFRSDIELLAPWLARNGVAGIFFVPTSVLGRPGRLAAADLRALAGLGMKIGVHGVDHLDWTAISERQFLDDVGEGRAALEAILGRPVDIVAPPFGRFNIHILHRLFAMGFREVHTSRPGLALASAAIKPRNMLKPGNVSAVLAVGGRRGGWRDVARCRLRPLSTRLRTLAGVP</sequence>
<dbReference type="InterPro" id="IPR051398">
    <property type="entry name" value="Polysacch_Deacetylase"/>
</dbReference>
<evidence type="ECO:0000313" key="9">
    <source>
        <dbReference type="Proteomes" id="UP000231070"/>
    </source>
</evidence>
<name>A0A2G9WZT8_9HYPH</name>
<proteinExistence type="inferred from homology"/>
<dbReference type="GO" id="GO:0005576">
    <property type="term" value="C:extracellular region"/>
    <property type="evidence" value="ECO:0007669"/>
    <property type="project" value="UniProtKB-SubCell"/>
</dbReference>
<gene>
    <name evidence="8" type="ORF">CJ014_05755</name>
</gene>
<keyword evidence="5" id="KW-0732">Signal</keyword>
<dbReference type="PANTHER" id="PTHR34216:SF3">
    <property type="entry name" value="POLY-BETA-1,6-N-ACETYL-D-GLUCOSAMINE N-DEACETYLASE"/>
    <property type="match status" value="1"/>
</dbReference>
<evidence type="ECO:0000313" key="8">
    <source>
        <dbReference type="EMBL" id="PIP00237.1"/>
    </source>
</evidence>
<evidence type="ECO:0000259" key="7">
    <source>
        <dbReference type="PROSITE" id="PS51677"/>
    </source>
</evidence>
<evidence type="ECO:0000256" key="3">
    <source>
        <dbReference type="ARBA" id="ARBA00010973"/>
    </source>
</evidence>
<dbReference type="PROSITE" id="PS51677">
    <property type="entry name" value="NODB"/>
    <property type="match status" value="1"/>
</dbReference>
<organism evidence="8 9">
    <name type="scientific">Pleomorphomonas carboxyditropha</name>
    <dbReference type="NCBI Taxonomy" id="2023338"/>
    <lineage>
        <taxon>Bacteria</taxon>
        <taxon>Pseudomonadati</taxon>
        <taxon>Pseudomonadota</taxon>
        <taxon>Alphaproteobacteria</taxon>
        <taxon>Hyphomicrobiales</taxon>
        <taxon>Pleomorphomonadaceae</taxon>
        <taxon>Pleomorphomonas</taxon>
    </lineage>
</organism>
<comment type="function">
    <text evidence="1">Is involved in generating a small heat-stable compound (Nod), an acylated oligomer of N-acetylglucosamine, that stimulates mitosis in various plant protoplasts.</text>
</comment>
<evidence type="ECO:0000256" key="6">
    <source>
        <dbReference type="ARBA" id="ARBA00032976"/>
    </source>
</evidence>
<reference evidence="8 9" key="1">
    <citation type="submission" date="2017-08" db="EMBL/GenBank/DDBJ databases">
        <title>Pleomorphomonas carboxidotrophicus sp. nov., a new mesophilic hydrogenogenic carboxidotroph.</title>
        <authorList>
            <person name="Esquivel-Elizondo S."/>
            <person name="Krajmalnik-Brown R."/>
            <person name="Maldonado J."/>
        </authorList>
    </citation>
    <scope>NUCLEOTIDE SEQUENCE [LARGE SCALE GENOMIC DNA]</scope>
    <source>
        <strain evidence="8 9">SVCO-16</strain>
    </source>
</reference>
<dbReference type="InterPro" id="IPR002509">
    <property type="entry name" value="NODB_dom"/>
</dbReference>
<dbReference type="GO" id="GO:0005975">
    <property type="term" value="P:carbohydrate metabolic process"/>
    <property type="evidence" value="ECO:0007669"/>
    <property type="project" value="InterPro"/>
</dbReference>
<evidence type="ECO:0000256" key="5">
    <source>
        <dbReference type="ARBA" id="ARBA00022729"/>
    </source>
</evidence>
<comment type="subcellular location">
    <subcellularLocation>
        <location evidence="2">Secreted</location>
    </subcellularLocation>
</comment>
<protein>
    <recommendedName>
        <fullName evidence="4">Chitooligosaccharide deacetylase</fullName>
    </recommendedName>
    <alternativeName>
        <fullName evidence="6">Nodulation protein B</fullName>
    </alternativeName>
</protein>
<dbReference type="OrthoDB" id="9763050at2"/>
<dbReference type="RefSeq" id="WP_100079574.1">
    <property type="nucleotide sequence ID" value="NZ_NQVN01000002.1"/>
</dbReference>
<evidence type="ECO:0000256" key="1">
    <source>
        <dbReference type="ARBA" id="ARBA00003236"/>
    </source>
</evidence>
<comment type="caution">
    <text evidence="8">The sequence shown here is derived from an EMBL/GenBank/DDBJ whole genome shotgun (WGS) entry which is preliminary data.</text>
</comment>
<comment type="similarity">
    <text evidence="3">Belongs to the polysaccharide deacetylase family.</text>
</comment>
<dbReference type="InterPro" id="IPR011330">
    <property type="entry name" value="Glyco_hydro/deAcase_b/a-brl"/>
</dbReference>
<evidence type="ECO:0000256" key="2">
    <source>
        <dbReference type="ARBA" id="ARBA00004613"/>
    </source>
</evidence>